<dbReference type="PROSITE" id="PS50943">
    <property type="entry name" value="HTH_CROC1"/>
    <property type="match status" value="1"/>
</dbReference>
<dbReference type="RefSeq" id="WP_244453085.1">
    <property type="nucleotide sequence ID" value="NZ_JAALLH010000001.1"/>
</dbReference>
<dbReference type="GO" id="GO:0003677">
    <property type="term" value="F:DNA binding"/>
    <property type="evidence" value="ECO:0007669"/>
    <property type="project" value="InterPro"/>
</dbReference>
<dbReference type="AlphaFoldDB" id="A0A7X5X4B5"/>
<feature type="domain" description="HTH cro/C1-type" evidence="2">
    <location>
        <begin position="118"/>
        <end position="162"/>
    </location>
</feature>
<evidence type="ECO:0000313" key="3">
    <source>
        <dbReference type="EMBL" id="NIY65635.1"/>
    </source>
</evidence>
<evidence type="ECO:0000313" key="4">
    <source>
        <dbReference type="Proteomes" id="UP000536624"/>
    </source>
</evidence>
<dbReference type="Proteomes" id="UP000536624">
    <property type="component" value="Unassembled WGS sequence"/>
</dbReference>
<proteinExistence type="predicted"/>
<evidence type="ECO:0000259" key="2">
    <source>
        <dbReference type="PROSITE" id="PS50943"/>
    </source>
</evidence>
<dbReference type="Pfam" id="PF13560">
    <property type="entry name" value="HTH_31"/>
    <property type="match status" value="1"/>
</dbReference>
<reference evidence="3 4" key="1">
    <citation type="submission" date="2020-02" db="EMBL/GenBank/DDBJ databases">
        <title>Streptomyces malaysiensis DSM14702 (JHCC583434, PFL_A843) Genome sequencing and assembly.</title>
        <authorList>
            <person name="Samborskyy M."/>
        </authorList>
    </citation>
    <scope>NUCLEOTIDE SEQUENCE [LARGE SCALE GENOMIC DNA]</scope>
    <source>
        <strain evidence="3 4">DSM 14702</strain>
    </source>
</reference>
<gene>
    <name evidence="3" type="ORF">SMALB_3640</name>
</gene>
<dbReference type="SUPFAM" id="SSF47413">
    <property type="entry name" value="lambda repressor-like DNA-binding domains"/>
    <property type="match status" value="1"/>
</dbReference>
<evidence type="ECO:0000256" key="1">
    <source>
        <dbReference type="SAM" id="MobiDB-lite"/>
    </source>
</evidence>
<dbReference type="CDD" id="cd00093">
    <property type="entry name" value="HTH_XRE"/>
    <property type="match status" value="1"/>
</dbReference>
<accession>A0A7X5X4B5</accession>
<comment type="caution">
    <text evidence="3">The sequence shown here is derived from an EMBL/GenBank/DDBJ whole genome shotgun (WGS) entry which is preliminary data.</text>
</comment>
<organism evidence="3 4">
    <name type="scientific">Streptomyces malaysiensis</name>
    <dbReference type="NCBI Taxonomy" id="92644"/>
    <lineage>
        <taxon>Bacteria</taxon>
        <taxon>Bacillati</taxon>
        <taxon>Actinomycetota</taxon>
        <taxon>Actinomycetes</taxon>
        <taxon>Kitasatosporales</taxon>
        <taxon>Streptomycetaceae</taxon>
        <taxon>Streptomyces</taxon>
        <taxon>Streptomyces violaceusniger group</taxon>
    </lineage>
</organism>
<dbReference type="Gene3D" id="1.10.260.40">
    <property type="entry name" value="lambda repressor-like DNA-binding domains"/>
    <property type="match status" value="1"/>
</dbReference>
<dbReference type="SMART" id="SM00530">
    <property type="entry name" value="HTH_XRE"/>
    <property type="match status" value="1"/>
</dbReference>
<dbReference type="EMBL" id="JAALLH010000001">
    <property type="protein sequence ID" value="NIY65635.1"/>
    <property type="molecule type" value="Genomic_DNA"/>
</dbReference>
<dbReference type="InterPro" id="IPR010982">
    <property type="entry name" value="Lambda_DNA-bd_dom_sf"/>
</dbReference>
<protein>
    <recommendedName>
        <fullName evidence="2">HTH cro/C1-type domain-containing protein</fullName>
    </recommendedName>
</protein>
<name>A0A7X5X4B5_STRMQ</name>
<feature type="region of interest" description="Disordered" evidence="1">
    <location>
        <begin position="69"/>
        <end position="102"/>
    </location>
</feature>
<dbReference type="InterPro" id="IPR001387">
    <property type="entry name" value="Cro/C1-type_HTH"/>
</dbReference>
<sequence>MEILERCIALMRDVEDLTAVAVRQARERGASWEAIGQVAHVSGDSARTRWSPRQVERLLEQRAKRAGHLHAPYPSVVPARDAAAPSVPGSAELPDEEGPPGRQLARALADLHAGSAKSLRRLARDTGVSPSFISRLLSGERRPSWPVAEKFVHACGGDPAELRPKWERACGIDDTSPITEAATLSSMTKAISVMQNAFQRLEHVVPAPIGPLADESAQAGVLPARQIMSISWAPDGHAALLSGRSEELCATWDRLQQSGIRPETSTGNQE</sequence>